<protein>
    <submittedName>
        <fullName evidence="1">Putative ovule protein</fullName>
    </submittedName>
</protein>
<dbReference type="AlphaFoldDB" id="A0A0V0HAN6"/>
<evidence type="ECO:0000313" key="1">
    <source>
        <dbReference type="EMBL" id="JAP17272.1"/>
    </source>
</evidence>
<accession>A0A0V0HAN6</accession>
<reference evidence="1" key="1">
    <citation type="submission" date="2015-12" db="EMBL/GenBank/DDBJ databases">
        <title>Gene expression during late stages of embryo sac development: a critical building block for successful pollen-pistil interactions.</title>
        <authorList>
            <person name="Liu Y."/>
            <person name="Joly V."/>
            <person name="Sabar M."/>
            <person name="Matton D.P."/>
        </authorList>
    </citation>
    <scope>NUCLEOTIDE SEQUENCE</scope>
</reference>
<organism evidence="1">
    <name type="scientific">Solanum chacoense</name>
    <name type="common">Chaco potato</name>
    <dbReference type="NCBI Taxonomy" id="4108"/>
    <lineage>
        <taxon>Eukaryota</taxon>
        <taxon>Viridiplantae</taxon>
        <taxon>Streptophyta</taxon>
        <taxon>Embryophyta</taxon>
        <taxon>Tracheophyta</taxon>
        <taxon>Spermatophyta</taxon>
        <taxon>Magnoliopsida</taxon>
        <taxon>eudicotyledons</taxon>
        <taxon>Gunneridae</taxon>
        <taxon>Pentapetalae</taxon>
        <taxon>asterids</taxon>
        <taxon>lamiids</taxon>
        <taxon>Solanales</taxon>
        <taxon>Solanaceae</taxon>
        <taxon>Solanoideae</taxon>
        <taxon>Solaneae</taxon>
        <taxon>Solanum</taxon>
    </lineage>
</organism>
<name>A0A0V0HAN6_SOLCH</name>
<dbReference type="EMBL" id="GEDG01022730">
    <property type="protein sequence ID" value="JAP17272.1"/>
    <property type="molecule type" value="Transcribed_RNA"/>
</dbReference>
<sequence length="87" mass="10275">MGTLQLFVLEDNQQEEAQQQACSEHQDYIDPQQSFWSRLCKKILISCYIILMSPCWDIIEIKYEIVSPCTYNNQSTTDEFFELSLLQ</sequence>
<proteinExistence type="predicted"/>